<evidence type="ECO:0000256" key="1">
    <source>
        <dbReference type="SAM" id="Phobius"/>
    </source>
</evidence>
<evidence type="ECO:0000313" key="2">
    <source>
        <dbReference type="EMBL" id="CUK05263.1"/>
    </source>
</evidence>
<keyword evidence="1" id="KW-1133">Transmembrane helix</keyword>
<gene>
    <name evidence="2" type="primary">yhaI</name>
    <name evidence="2" type="ORF">PH7735_02881</name>
</gene>
<dbReference type="Proteomes" id="UP000051870">
    <property type="component" value="Unassembled WGS sequence"/>
</dbReference>
<protein>
    <submittedName>
        <fullName evidence="2">Inner membrane protein YhaI</fullName>
    </submittedName>
</protein>
<dbReference type="RefSeq" id="WP_058312050.1">
    <property type="nucleotide sequence ID" value="NZ_CYTW01000003.1"/>
</dbReference>
<dbReference type="GeneID" id="83881884"/>
<dbReference type="EMBL" id="CYTW01000003">
    <property type="protein sequence ID" value="CUK05263.1"/>
    <property type="molecule type" value="Genomic_DNA"/>
</dbReference>
<keyword evidence="1" id="KW-0812">Transmembrane</keyword>
<feature type="transmembrane region" description="Helical" evidence="1">
    <location>
        <begin position="60"/>
        <end position="78"/>
    </location>
</feature>
<reference evidence="3" key="1">
    <citation type="submission" date="2015-09" db="EMBL/GenBank/DDBJ databases">
        <authorList>
            <person name="Rodrigo-Torres Lidia"/>
            <person name="Arahal R.David."/>
        </authorList>
    </citation>
    <scope>NUCLEOTIDE SEQUENCE [LARGE SCALE GENOMIC DNA]</scope>
    <source>
        <strain evidence="3">CECT 7735</strain>
    </source>
</reference>
<feature type="transmembrane region" description="Helical" evidence="1">
    <location>
        <begin position="27"/>
        <end position="44"/>
    </location>
</feature>
<evidence type="ECO:0000313" key="3">
    <source>
        <dbReference type="Proteomes" id="UP000051870"/>
    </source>
</evidence>
<organism evidence="2 3">
    <name type="scientific">Shimia thalassica</name>
    <dbReference type="NCBI Taxonomy" id="1715693"/>
    <lineage>
        <taxon>Bacteria</taxon>
        <taxon>Pseudomonadati</taxon>
        <taxon>Pseudomonadota</taxon>
        <taxon>Alphaproteobacteria</taxon>
        <taxon>Rhodobacterales</taxon>
        <taxon>Roseobacteraceae</taxon>
    </lineage>
</organism>
<dbReference type="AlphaFoldDB" id="A0A0P1ICK8"/>
<sequence length="184" mass="20485">MMGPIAAAESVVFKAFNFSGRAPRSEYWWWGLVYAVILGGLAWLDFSDVISGAPTDQPEVGYSAIVFAILCVIPNFAVTVRRLHDSGRSGFWTLISAVPIIGPFWFLFLMCLPSERDDNIYGPPFRRTGGRSGNAKGAGRADPMQGYAILDRLKEEPSEEMIAARKQEVRDYYRSRVLQNPSKA</sequence>
<dbReference type="InterPro" id="IPR008523">
    <property type="entry name" value="DUF805"/>
</dbReference>
<proteinExistence type="predicted"/>
<feature type="transmembrane region" description="Helical" evidence="1">
    <location>
        <begin position="90"/>
        <end position="110"/>
    </location>
</feature>
<dbReference type="Pfam" id="PF05656">
    <property type="entry name" value="DUF805"/>
    <property type="match status" value="1"/>
</dbReference>
<dbReference type="PANTHER" id="PTHR34980:SF2">
    <property type="entry name" value="INNER MEMBRANE PROTEIN YHAH-RELATED"/>
    <property type="match status" value="1"/>
</dbReference>
<keyword evidence="3" id="KW-1185">Reference proteome</keyword>
<dbReference type="PANTHER" id="PTHR34980">
    <property type="entry name" value="INNER MEMBRANE PROTEIN-RELATED-RELATED"/>
    <property type="match status" value="1"/>
</dbReference>
<dbReference type="GO" id="GO:0005886">
    <property type="term" value="C:plasma membrane"/>
    <property type="evidence" value="ECO:0007669"/>
    <property type="project" value="TreeGrafter"/>
</dbReference>
<accession>A0A0P1ICK8</accession>
<dbReference type="STRING" id="1715693.PH7735_02881"/>
<keyword evidence="1" id="KW-0472">Membrane</keyword>
<name>A0A0P1ICK8_9RHOB</name>